<proteinExistence type="predicted"/>
<reference evidence="1 2" key="1">
    <citation type="journal article" date="2012" name="Int. J. Syst. Evol. Microbiol.">
        <title>Vibrio caribbeanicus sp. nov., isolated from the marine sponge Scleritoderma cyanea.</title>
        <authorList>
            <person name="Hoffmann M."/>
            <person name="Monday S.R."/>
            <person name="Allard M.W."/>
            <person name="Strain E.A."/>
            <person name="Whittaker P."/>
            <person name="Naum M."/>
            <person name="McCarthy P.J."/>
            <person name="Lopez J.V."/>
            <person name="Fischer M."/>
            <person name="Brown E.W."/>
        </authorList>
    </citation>
    <scope>NUCLEOTIDE SEQUENCE [LARGE SCALE GENOMIC DNA]</scope>
    <source>
        <strain evidence="1 2">ATCC BAA-2122</strain>
    </source>
</reference>
<dbReference type="eggNOG" id="ENOG5031NYA">
    <property type="taxonomic scope" value="Bacteria"/>
</dbReference>
<accession>E3BH72</accession>
<evidence type="ECO:0000313" key="2">
    <source>
        <dbReference type="Proteomes" id="UP000002943"/>
    </source>
</evidence>
<gene>
    <name evidence="1" type="ORF">VIBC2010_13291</name>
</gene>
<comment type="caution">
    <text evidence="1">The sequence shown here is derived from an EMBL/GenBank/DDBJ whole genome shotgun (WGS) entry which is preliminary data.</text>
</comment>
<dbReference type="STRING" id="796620.VIBC2010_13291"/>
<evidence type="ECO:0000313" key="1">
    <source>
        <dbReference type="EMBL" id="EFP97595.1"/>
    </source>
</evidence>
<dbReference type="Proteomes" id="UP000002943">
    <property type="component" value="Unassembled WGS sequence"/>
</dbReference>
<organism evidence="1 2">
    <name type="scientific">Vibrio caribbeanicus ATCC BAA-2122</name>
    <dbReference type="NCBI Taxonomy" id="796620"/>
    <lineage>
        <taxon>Bacteria</taxon>
        <taxon>Pseudomonadati</taxon>
        <taxon>Pseudomonadota</taxon>
        <taxon>Gammaproteobacteria</taxon>
        <taxon>Vibrionales</taxon>
        <taxon>Vibrionaceae</taxon>
        <taxon>Vibrio</taxon>
    </lineage>
</organism>
<dbReference type="RefSeq" id="WP_009600318.1">
    <property type="nucleotide sequence ID" value="NZ_AEIU01000054.1"/>
</dbReference>
<dbReference type="EMBL" id="AEIU01000054">
    <property type="protein sequence ID" value="EFP97595.1"/>
    <property type="molecule type" value="Genomic_DNA"/>
</dbReference>
<protein>
    <submittedName>
        <fullName evidence="1">Uncharacterized protein</fullName>
    </submittedName>
</protein>
<keyword evidence="2" id="KW-1185">Reference proteome</keyword>
<dbReference type="AlphaFoldDB" id="E3BH72"/>
<sequence length="135" mass="15484">MNKHIFLSFTLALTAETSSANTFLDDLKTGYSSLDAGSSHNDFYIDTTKPKSNISILDENPSEYSLYDIEQRHELRAFTGDKCKQQSLGQWDIELESKENQHVTCYIGHFPESGIKTYMQSNDDDYNVGFSWEFE</sequence>
<name>E3BH72_9VIBR</name>